<evidence type="ECO:0000313" key="1">
    <source>
        <dbReference type="EMBL" id="WSD11873.1"/>
    </source>
</evidence>
<evidence type="ECO:0000313" key="2">
    <source>
        <dbReference type="Proteomes" id="UP001340816"/>
    </source>
</evidence>
<dbReference type="RefSeq" id="WP_266757560.1">
    <property type="nucleotide sequence ID" value="NZ_CP109135.1"/>
</dbReference>
<organism evidence="1 2">
    <name type="scientific">Streptomyces phaeochromogenes</name>
    <dbReference type="NCBI Taxonomy" id="1923"/>
    <lineage>
        <taxon>Bacteria</taxon>
        <taxon>Bacillati</taxon>
        <taxon>Actinomycetota</taxon>
        <taxon>Actinomycetes</taxon>
        <taxon>Kitasatosporales</taxon>
        <taxon>Streptomycetaceae</taxon>
        <taxon>Streptomyces</taxon>
        <taxon>Streptomyces phaeochromogenes group</taxon>
    </lineage>
</organism>
<keyword evidence="2" id="KW-1185">Reference proteome</keyword>
<protein>
    <submittedName>
        <fullName evidence="1">Uncharacterized protein</fullName>
    </submittedName>
</protein>
<reference evidence="1 2" key="1">
    <citation type="submission" date="2022-10" db="EMBL/GenBank/DDBJ databases">
        <title>The complete genomes of actinobacterial strains from the NBC collection.</title>
        <authorList>
            <person name="Joergensen T.S."/>
            <person name="Alvarez Arevalo M."/>
            <person name="Sterndorff E.B."/>
            <person name="Faurdal D."/>
            <person name="Vuksanovic O."/>
            <person name="Mourched A.-S."/>
            <person name="Charusanti P."/>
            <person name="Shaw S."/>
            <person name="Blin K."/>
            <person name="Weber T."/>
        </authorList>
    </citation>
    <scope>NUCLEOTIDE SEQUENCE [LARGE SCALE GENOMIC DNA]</scope>
    <source>
        <strain evidence="1 2">NBC 01752</strain>
    </source>
</reference>
<dbReference type="Proteomes" id="UP001340816">
    <property type="component" value="Chromosome"/>
</dbReference>
<accession>A0ABZ1H417</accession>
<sequence length="68" mass="7011">MPAGLVRFAGAGLGAGALQGLGNLVGELDHQPLTVDQLSRRRAGVLALEEACGVPQQCRPTSAERRSS</sequence>
<name>A0ABZ1H417_STRPH</name>
<proteinExistence type="predicted"/>
<dbReference type="EMBL" id="CP109135">
    <property type="protein sequence ID" value="WSD11873.1"/>
    <property type="molecule type" value="Genomic_DNA"/>
</dbReference>
<gene>
    <name evidence="1" type="ORF">OHB35_00830</name>
</gene>